<dbReference type="GO" id="GO:0070573">
    <property type="term" value="F:metallodipeptidase activity"/>
    <property type="evidence" value="ECO:0007669"/>
    <property type="project" value="InterPro"/>
</dbReference>
<dbReference type="Gene3D" id="3.40.50.880">
    <property type="match status" value="1"/>
</dbReference>
<dbReference type="EMBL" id="VZAD01000034">
    <property type="protein sequence ID" value="MQP11034.1"/>
    <property type="molecule type" value="Genomic_DNA"/>
</dbReference>
<dbReference type="Proteomes" id="UP000384372">
    <property type="component" value="Unassembled WGS sequence"/>
</dbReference>
<dbReference type="GO" id="GO:0006508">
    <property type="term" value="P:proteolysis"/>
    <property type="evidence" value="ECO:0007669"/>
    <property type="project" value="InterPro"/>
</dbReference>
<proteinExistence type="predicted"/>
<dbReference type="SUPFAM" id="SSF51556">
    <property type="entry name" value="Metallo-dependent hydrolases"/>
    <property type="match status" value="1"/>
</dbReference>
<comment type="caution">
    <text evidence="1">The sequence shown here is derived from an EMBL/GenBank/DDBJ whole genome shotgun (WGS) entry which is preliminary data.</text>
</comment>
<sequence length="582" mass="65005">MENFDLESHLQGVYSAFPEAKHRPLIGLTANYEGIDATLRERYYKQVVEAGGVPVIVPPVADTAVIINTLQQLDGLILTGGGDHNPLWMGEEPSPRLHNINRERDLAELLLVRLAFNRQIPMLGICRGIQTLAIALGGKVEQDIEQQVKHSQDADRSEPTHSVSLVKDSTLYNIYGSERIMVNSFHHQAVSQPGKRFRVIARSADNIIEAIESSEYKSILGVQWHPEWLEAEGQKIFRWLVERADEFYAAKQFHARNLTLDTHCDTPMFFPQGVRFDHRDSRILVDLHKMTDGRQDATTMVAYLPQPKPGESFSSKVEFDVETPVQYADLIFDKIGDIVAQNSDYLAFARTPAQLYANKQSGRKSIMLGIENGLAIHHDLANVEHFAQRGIVYITLCHNGDNDICDSARGNNTHHGVSDFGEQVIREMNRLGLMVDLSHASEKSFYDALQISSTPIVCSHSSCRALCDVPRNLTDDQLRALAARGGVAQVTLYHGFLRKDGEADILDAIAHLEHAISIVGIDHVGLGTDFDGDGGIRGLADSSELILFTQQLLRRKYSETDIAKIWGGNWLRVMQQVQESVK</sequence>
<name>A0A6A7W962_9BACT</name>
<keyword evidence="1" id="KW-0378">Hydrolase</keyword>
<dbReference type="CDD" id="cd01301">
    <property type="entry name" value="rDP_like"/>
    <property type="match status" value="1"/>
</dbReference>
<dbReference type="CDD" id="cd01745">
    <property type="entry name" value="GATase1_2"/>
    <property type="match status" value="1"/>
</dbReference>
<evidence type="ECO:0000313" key="1">
    <source>
        <dbReference type="EMBL" id="MQP11034.1"/>
    </source>
</evidence>
<gene>
    <name evidence="1" type="ORF">F7D20_03445</name>
</gene>
<evidence type="ECO:0000313" key="2">
    <source>
        <dbReference type="Proteomes" id="UP000384372"/>
    </source>
</evidence>
<dbReference type="Pfam" id="PF07722">
    <property type="entry name" value="Peptidase_C26"/>
    <property type="match status" value="1"/>
</dbReference>
<dbReference type="Pfam" id="PF01244">
    <property type="entry name" value="Peptidase_M19"/>
    <property type="match status" value="1"/>
</dbReference>
<dbReference type="InterPro" id="IPR008257">
    <property type="entry name" value="Pept_M19"/>
</dbReference>
<protein>
    <submittedName>
        <fullName evidence="1">Fused gamma-glutamyl-gamma-aminobutyrate hydrolase/peptidase</fullName>
    </submittedName>
</protein>
<dbReference type="OrthoDB" id="9804920at2"/>
<dbReference type="SUPFAM" id="SSF52317">
    <property type="entry name" value="Class I glutamine amidotransferase-like"/>
    <property type="match status" value="1"/>
</dbReference>
<dbReference type="AlphaFoldDB" id="A0A6A7W962"/>
<dbReference type="Gene3D" id="3.20.20.140">
    <property type="entry name" value="Metal-dependent hydrolases"/>
    <property type="match status" value="1"/>
</dbReference>
<dbReference type="InterPro" id="IPR011697">
    <property type="entry name" value="Peptidase_C26"/>
</dbReference>
<reference evidence="1 2" key="1">
    <citation type="submission" date="2019-09" db="EMBL/GenBank/DDBJ databases">
        <title>Distinct polysaccharide growth profiles of human intestinal Prevotella copri isolates.</title>
        <authorList>
            <person name="Fehlner-Peach H."/>
            <person name="Magnabosco C."/>
            <person name="Raghavan V."/>
            <person name="Scher J.U."/>
            <person name="Tett A."/>
            <person name="Cox L.M."/>
            <person name="Gottsegen C."/>
            <person name="Watters A."/>
            <person name="Wiltshire- Gordon J.D."/>
            <person name="Segata N."/>
            <person name="Bonneau R."/>
            <person name="Littman D.R."/>
        </authorList>
    </citation>
    <scope>NUCLEOTIDE SEQUENCE [LARGE SCALE GENOMIC DNA]</scope>
    <source>
        <strain evidence="2">iAQ1173</strain>
    </source>
</reference>
<keyword evidence="2" id="KW-1185">Reference proteome</keyword>
<organism evidence="1 2">
    <name type="scientific">Segatella copri</name>
    <dbReference type="NCBI Taxonomy" id="165179"/>
    <lineage>
        <taxon>Bacteria</taxon>
        <taxon>Pseudomonadati</taxon>
        <taxon>Bacteroidota</taxon>
        <taxon>Bacteroidia</taxon>
        <taxon>Bacteroidales</taxon>
        <taxon>Prevotellaceae</taxon>
        <taxon>Segatella</taxon>
    </lineage>
</organism>
<dbReference type="PANTHER" id="PTHR10443">
    <property type="entry name" value="MICROSOMAL DIPEPTIDASE"/>
    <property type="match status" value="1"/>
</dbReference>
<dbReference type="RefSeq" id="WP_158462857.1">
    <property type="nucleotide sequence ID" value="NZ_VZAD01000034.1"/>
</dbReference>
<dbReference type="PROSITE" id="PS51365">
    <property type="entry name" value="RENAL_DIPEPTIDASE_2"/>
    <property type="match status" value="1"/>
</dbReference>
<accession>A0A6A7W962</accession>
<dbReference type="InterPro" id="IPR032466">
    <property type="entry name" value="Metal_Hydrolase"/>
</dbReference>
<dbReference type="InterPro" id="IPR029062">
    <property type="entry name" value="Class_I_gatase-like"/>
</dbReference>
<dbReference type="PANTHER" id="PTHR10443:SF12">
    <property type="entry name" value="DIPEPTIDASE"/>
    <property type="match status" value="1"/>
</dbReference>
<dbReference type="PROSITE" id="PS51273">
    <property type="entry name" value="GATASE_TYPE_1"/>
    <property type="match status" value="1"/>
</dbReference>